<gene>
    <name evidence="6" type="ORF">ABH943_005420</name>
</gene>
<dbReference type="InterPro" id="IPR018062">
    <property type="entry name" value="HTH_AraC-typ_CS"/>
</dbReference>
<dbReference type="Pfam" id="PF02311">
    <property type="entry name" value="AraC_binding"/>
    <property type="match status" value="1"/>
</dbReference>
<evidence type="ECO:0000256" key="2">
    <source>
        <dbReference type="ARBA" id="ARBA00023125"/>
    </source>
</evidence>
<dbReference type="SUPFAM" id="SSF46689">
    <property type="entry name" value="Homeodomain-like"/>
    <property type="match status" value="2"/>
</dbReference>
<evidence type="ECO:0000313" key="7">
    <source>
        <dbReference type="Proteomes" id="UP001620514"/>
    </source>
</evidence>
<reference evidence="6 7" key="1">
    <citation type="submission" date="2024-10" db="EMBL/GenBank/DDBJ databases">
        <authorList>
            <person name="Deangelis K."/>
            <person name="Huntemann M."/>
            <person name="Clum A."/>
            <person name="Wang J."/>
            <person name="Palaniappan K."/>
            <person name="Ritter S."/>
            <person name="Chen I.-M."/>
            <person name="Stamatis D."/>
            <person name="Reddy T."/>
            <person name="O'Malley R."/>
            <person name="Daum C."/>
            <person name="Ng V."/>
            <person name="Ivanova N."/>
            <person name="Kyrpides N."/>
            <person name="Woyke T."/>
        </authorList>
    </citation>
    <scope>NUCLEOTIDE SEQUENCE [LARGE SCALE GENOMIC DNA]</scope>
    <source>
        <strain evidence="6 7">GAS97</strain>
    </source>
</reference>
<proteinExistence type="predicted"/>
<protein>
    <submittedName>
        <fullName evidence="6">AraC-like DNA-binding protein</fullName>
    </submittedName>
</protein>
<dbReference type="Pfam" id="PF12833">
    <property type="entry name" value="HTH_18"/>
    <property type="match status" value="1"/>
</dbReference>
<dbReference type="InterPro" id="IPR018060">
    <property type="entry name" value="HTH_AraC"/>
</dbReference>
<organism evidence="6 7">
    <name type="scientific">Caballeronia udeis</name>
    <dbReference type="NCBI Taxonomy" id="1232866"/>
    <lineage>
        <taxon>Bacteria</taxon>
        <taxon>Pseudomonadati</taxon>
        <taxon>Pseudomonadota</taxon>
        <taxon>Betaproteobacteria</taxon>
        <taxon>Burkholderiales</taxon>
        <taxon>Burkholderiaceae</taxon>
        <taxon>Caballeronia</taxon>
    </lineage>
</organism>
<dbReference type="PROSITE" id="PS00041">
    <property type="entry name" value="HTH_ARAC_FAMILY_1"/>
    <property type="match status" value="1"/>
</dbReference>
<dbReference type="Gene3D" id="1.10.10.60">
    <property type="entry name" value="Homeodomain-like"/>
    <property type="match status" value="2"/>
</dbReference>
<dbReference type="InterPro" id="IPR003313">
    <property type="entry name" value="AraC-bd"/>
</dbReference>
<dbReference type="PROSITE" id="PS01124">
    <property type="entry name" value="HTH_ARAC_FAMILY_2"/>
    <property type="match status" value="1"/>
</dbReference>
<keyword evidence="4" id="KW-0804">Transcription</keyword>
<feature type="domain" description="HTH araC/xylS-type" evidence="5">
    <location>
        <begin position="178"/>
        <end position="273"/>
    </location>
</feature>
<keyword evidence="1" id="KW-0805">Transcription regulation</keyword>
<dbReference type="SUPFAM" id="SSF51215">
    <property type="entry name" value="Regulatory protein AraC"/>
    <property type="match status" value="1"/>
</dbReference>
<dbReference type="InterPro" id="IPR020449">
    <property type="entry name" value="Tscrpt_reg_AraC-type_HTH"/>
</dbReference>
<dbReference type="RefSeq" id="WP_404610395.1">
    <property type="nucleotide sequence ID" value="NZ_JBIYDN010000019.1"/>
</dbReference>
<dbReference type="InterPro" id="IPR037923">
    <property type="entry name" value="HTH-like"/>
</dbReference>
<dbReference type="Proteomes" id="UP001620514">
    <property type="component" value="Unassembled WGS sequence"/>
</dbReference>
<evidence type="ECO:0000313" key="6">
    <source>
        <dbReference type="EMBL" id="MFK4445395.1"/>
    </source>
</evidence>
<keyword evidence="2" id="KW-0238">DNA-binding</keyword>
<dbReference type="SMART" id="SM00342">
    <property type="entry name" value="HTH_ARAC"/>
    <property type="match status" value="1"/>
</dbReference>
<dbReference type="EMBL" id="JBIYDN010000019">
    <property type="protein sequence ID" value="MFK4445395.1"/>
    <property type="molecule type" value="Genomic_DNA"/>
</dbReference>
<dbReference type="PANTHER" id="PTHR46796">
    <property type="entry name" value="HTH-TYPE TRANSCRIPTIONAL ACTIVATOR RHAS-RELATED"/>
    <property type="match status" value="1"/>
</dbReference>
<evidence type="ECO:0000256" key="4">
    <source>
        <dbReference type="ARBA" id="ARBA00023163"/>
    </source>
</evidence>
<sequence length="273" mass="30469">MTASRFSNSARYWRSPFVPGAEMLTAEYYDHSFAPHWHDAYTIPVIEAGAEQYDYRGSNFVAEAGSVPVINPGELHTGARAVDLGWRYRVFYLPVDFVQSVADEVAGRTQPMPWFSADVIRDADLAHRVQIAHQAMEANLDPLGAEHALFDAVSTLLVRHAGQRPPIQRMRQDTARVNAMKARLTDDLTEPLSLAELAQTVGLSTFHAARLFTRETGLAPHAWRNQMRVNRALEALRAGVPVTDVAAASGFTDQSHFTRHFKKTFGVSPGRWR</sequence>
<comment type="caution">
    <text evidence="6">The sequence shown here is derived from an EMBL/GenBank/DDBJ whole genome shotgun (WGS) entry which is preliminary data.</text>
</comment>
<evidence type="ECO:0000256" key="3">
    <source>
        <dbReference type="ARBA" id="ARBA00023159"/>
    </source>
</evidence>
<dbReference type="PANTHER" id="PTHR46796:SF2">
    <property type="entry name" value="TRANSCRIPTIONAL REGULATORY PROTEIN"/>
    <property type="match status" value="1"/>
</dbReference>
<keyword evidence="3" id="KW-0010">Activator</keyword>
<accession>A0ABW8MNZ6</accession>
<name>A0ABW8MNZ6_9BURK</name>
<keyword evidence="7" id="KW-1185">Reference proteome</keyword>
<evidence type="ECO:0000256" key="1">
    <source>
        <dbReference type="ARBA" id="ARBA00023015"/>
    </source>
</evidence>
<dbReference type="InterPro" id="IPR009057">
    <property type="entry name" value="Homeodomain-like_sf"/>
</dbReference>
<reference evidence="6 7" key="2">
    <citation type="submission" date="2024-11" db="EMBL/GenBank/DDBJ databases">
        <title>Using genomics to understand microbial adaptation to soil warming.</title>
        <authorList>
            <person name="Deangelis K.M. PhD."/>
        </authorList>
    </citation>
    <scope>NUCLEOTIDE SEQUENCE [LARGE SCALE GENOMIC DNA]</scope>
    <source>
        <strain evidence="6 7">GAS97</strain>
    </source>
</reference>
<evidence type="ECO:0000259" key="5">
    <source>
        <dbReference type="PROSITE" id="PS01124"/>
    </source>
</evidence>
<dbReference type="InterPro" id="IPR050204">
    <property type="entry name" value="AraC_XylS_family_regulators"/>
</dbReference>
<dbReference type="PRINTS" id="PR00032">
    <property type="entry name" value="HTHARAC"/>
</dbReference>